<keyword evidence="2" id="KW-1185">Reference proteome</keyword>
<protein>
    <submittedName>
        <fullName evidence="1">Uncharacterized protein</fullName>
    </submittedName>
</protein>
<organism evidence="1 2">
    <name type="scientific">Lasiodiplodia mahajangana</name>
    <dbReference type="NCBI Taxonomy" id="1108764"/>
    <lineage>
        <taxon>Eukaryota</taxon>
        <taxon>Fungi</taxon>
        <taxon>Dikarya</taxon>
        <taxon>Ascomycota</taxon>
        <taxon>Pezizomycotina</taxon>
        <taxon>Dothideomycetes</taxon>
        <taxon>Dothideomycetes incertae sedis</taxon>
        <taxon>Botryosphaeriales</taxon>
        <taxon>Botryosphaeriaceae</taxon>
        <taxon>Lasiodiplodia</taxon>
    </lineage>
</organism>
<proteinExistence type="predicted"/>
<evidence type="ECO:0000313" key="1">
    <source>
        <dbReference type="EMBL" id="KAJ8129803.1"/>
    </source>
</evidence>
<sequence>MKRIDVHHHFLPPQYALKLNESGQIPPGLRLPSWDTDAALDFLDRNSIQTAILSLSAPGLGIVSSPEEAQSLARSCNEYAAEIKSAHPDRFGFFATLPLDNVTAGLEELNHAFDVLGADGVTLFTSYNGKYLGSGNFKPLWHELDKRKAVVFVHPATPKEPVASWEGMLPPPVVDFPHETTRAAVNLITSNTLRDYPGCSVVLSHGGGTLPYVATRIANAADDAGLLAGKTADEFLVDAKRFYFDLALTSFSDPVALLTRFAEEDHILWGSDYPFARQKSIDKQLDSLGSFDGDLRLQASIANGAALKLFPRLGQVIGQTA</sequence>
<accession>A0ACC2JRI4</accession>
<gene>
    <name evidence="1" type="ORF">O1611_g3826</name>
</gene>
<comment type="caution">
    <text evidence="1">The sequence shown here is derived from an EMBL/GenBank/DDBJ whole genome shotgun (WGS) entry which is preliminary data.</text>
</comment>
<dbReference type="Proteomes" id="UP001153332">
    <property type="component" value="Unassembled WGS sequence"/>
</dbReference>
<evidence type="ECO:0000313" key="2">
    <source>
        <dbReference type="Proteomes" id="UP001153332"/>
    </source>
</evidence>
<dbReference type="EMBL" id="JAPUUL010000656">
    <property type="protein sequence ID" value="KAJ8129803.1"/>
    <property type="molecule type" value="Genomic_DNA"/>
</dbReference>
<reference evidence="1" key="1">
    <citation type="submission" date="2022-12" db="EMBL/GenBank/DDBJ databases">
        <title>Genome Sequence of Lasiodiplodia mahajangana.</title>
        <authorList>
            <person name="Buettner E."/>
        </authorList>
    </citation>
    <scope>NUCLEOTIDE SEQUENCE</scope>
    <source>
        <strain evidence="1">VT137</strain>
    </source>
</reference>
<name>A0ACC2JRI4_9PEZI</name>